<feature type="region of interest" description="Disordered" evidence="1">
    <location>
        <begin position="120"/>
        <end position="145"/>
    </location>
</feature>
<dbReference type="Gene3D" id="1.10.10.10">
    <property type="entry name" value="Winged helix-like DNA-binding domain superfamily/Winged helix DNA-binding domain"/>
    <property type="match status" value="1"/>
</dbReference>
<dbReference type="CDD" id="cd00090">
    <property type="entry name" value="HTH_ARSR"/>
    <property type="match status" value="1"/>
</dbReference>
<dbReference type="InterPro" id="IPR001845">
    <property type="entry name" value="HTH_ArsR_DNA-bd_dom"/>
</dbReference>
<gene>
    <name evidence="3" type="ORF">GCM10025865_30460</name>
</gene>
<dbReference type="Proteomes" id="UP001321475">
    <property type="component" value="Chromosome"/>
</dbReference>
<protein>
    <recommendedName>
        <fullName evidence="2">HTH arsR-type domain-containing protein</fullName>
    </recommendedName>
</protein>
<feature type="domain" description="HTH arsR-type" evidence="2">
    <location>
        <begin position="5"/>
        <end position="81"/>
    </location>
</feature>
<evidence type="ECO:0000313" key="4">
    <source>
        <dbReference type="Proteomes" id="UP001321475"/>
    </source>
</evidence>
<dbReference type="SUPFAM" id="SSF46785">
    <property type="entry name" value="Winged helix' DNA-binding domain"/>
    <property type="match status" value="1"/>
</dbReference>
<evidence type="ECO:0000313" key="3">
    <source>
        <dbReference type="EMBL" id="BDZ43747.1"/>
    </source>
</evidence>
<reference evidence="4" key="1">
    <citation type="journal article" date="2019" name="Int. J. Syst. Evol. Microbiol.">
        <title>The Global Catalogue of Microorganisms (GCM) 10K type strain sequencing project: providing services to taxonomists for standard genome sequencing and annotation.</title>
        <authorList>
            <consortium name="The Broad Institute Genomics Platform"/>
            <consortium name="The Broad Institute Genome Sequencing Center for Infectious Disease"/>
            <person name="Wu L."/>
            <person name="Ma J."/>
        </authorList>
    </citation>
    <scope>NUCLEOTIDE SEQUENCE [LARGE SCALE GENOMIC DNA]</scope>
    <source>
        <strain evidence="4">NBRC 108565</strain>
    </source>
</reference>
<dbReference type="InterPro" id="IPR036388">
    <property type="entry name" value="WH-like_DNA-bd_sf"/>
</dbReference>
<dbReference type="EMBL" id="AP027729">
    <property type="protein sequence ID" value="BDZ43747.1"/>
    <property type="molecule type" value="Genomic_DNA"/>
</dbReference>
<accession>A0ABN6XFQ6</accession>
<dbReference type="RefSeq" id="WP_286217901.1">
    <property type="nucleotide sequence ID" value="NZ_AP027729.1"/>
</dbReference>
<name>A0ABN6XFQ6_9CELL</name>
<organism evidence="3 4">
    <name type="scientific">Paraoerskovia sediminicola</name>
    <dbReference type="NCBI Taxonomy" id="1138587"/>
    <lineage>
        <taxon>Bacteria</taxon>
        <taxon>Bacillati</taxon>
        <taxon>Actinomycetota</taxon>
        <taxon>Actinomycetes</taxon>
        <taxon>Micrococcales</taxon>
        <taxon>Cellulomonadaceae</taxon>
        <taxon>Paraoerskovia</taxon>
    </lineage>
</organism>
<evidence type="ECO:0000259" key="2">
    <source>
        <dbReference type="SMART" id="SM00418"/>
    </source>
</evidence>
<proteinExistence type="predicted"/>
<evidence type="ECO:0000256" key="1">
    <source>
        <dbReference type="SAM" id="MobiDB-lite"/>
    </source>
</evidence>
<sequence length="244" mass="26362">MTSPQIPPHRALSSESRVALLDLLHDRGHMTVTELAEGADLHPNTAREHLQVLCDAGFVAGEPEKRTTRGRPRTIYRALRTPDPAERQAPSPRASDAVARKELTQVLLQGFGERVESPAEAAREAGRQAAVRTAPWAPGEAPSDPVAALDMHLDAMGFAPRYEDEPPTFHLHRCPFADLARQRPEVVCEFHLGLAQGVLSASAATARASSDEEAPTPMDAPALHPFVGPQHCVLDLARRTPGQG</sequence>
<keyword evidence="4" id="KW-1185">Reference proteome</keyword>
<dbReference type="Pfam" id="PF12840">
    <property type="entry name" value="HTH_20"/>
    <property type="match status" value="1"/>
</dbReference>
<dbReference type="SMART" id="SM00418">
    <property type="entry name" value="HTH_ARSR"/>
    <property type="match status" value="1"/>
</dbReference>
<dbReference type="InterPro" id="IPR036390">
    <property type="entry name" value="WH_DNA-bd_sf"/>
</dbReference>
<dbReference type="InterPro" id="IPR011991">
    <property type="entry name" value="ArsR-like_HTH"/>
</dbReference>